<dbReference type="EMBL" id="BK003107">
    <property type="protein sequence ID" value="DAA03307.1"/>
    <property type="molecule type" value="Genomic_DNA"/>
</dbReference>
<organism evidence="1">
    <name type="scientific">Drosophila melanogaster</name>
    <name type="common">Fruit fly</name>
    <dbReference type="NCBI Taxonomy" id="7227"/>
    <lineage>
        <taxon>Eukaryota</taxon>
        <taxon>Metazoa</taxon>
        <taxon>Ecdysozoa</taxon>
        <taxon>Arthropoda</taxon>
        <taxon>Hexapoda</taxon>
        <taxon>Insecta</taxon>
        <taxon>Pterygota</taxon>
        <taxon>Neoptera</taxon>
        <taxon>Endopterygota</taxon>
        <taxon>Diptera</taxon>
        <taxon>Brachycera</taxon>
        <taxon>Muscomorpha</taxon>
        <taxon>Ephydroidea</taxon>
        <taxon>Drosophilidae</taxon>
        <taxon>Drosophila</taxon>
        <taxon>Sophophora</taxon>
    </lineage>
</organism>
<protein>
    <submittedName>
        <fullName evidence="1">HDC18398</fullName>
    </submittedName>
</protein>
<sequence>MAGTRKKVQPFGIGAWAFVLSRVKDVGMTVGWSPGLTVIQPSNHPSIQLSCHPANASSSPLSRHSVSH</sequence>
<proteinExistence type="predicted"/>
<accession>Q6IIF9</accession>
<evidence type="ECO:0000313" key="1">
    <source>
        <dbReference type="EMBL" id="DAA03307.1"/>
    </source>
</evidence>
<reference evidence="1" key="1">
    <citation type="journal article" date="2003" name="Genome Biol.">
        <title>An integrated gene annotation and transcriptional profiling approach towards the full gene content of the Drosophila genome.</title>
        <authorList>
            <person name="Hild M."/>
            <person name="Beckmann B."/>
            <person name="Haas S.A."/>
            <person name="Koch B."/>
            <person name="Solovyev V."/>
            <person name="Busold C."/>
            <person name="Fellenberg K."/>
            <person name="Boutros M."/>
            <person name="Vingron M."/>
            <person name="Sauer F."/>
            <person name="Hoheisel J.D."/>
            <person name="Paro R."/>
        </authorList>
    </citation>
    <scope>NUCLEOTIDE SEQUENCE</scope>
</reference>
<dbReference type="AlphaFoldDB" id="Q6IIF9"/>
<gene>
    <name evidence="1" type="ORF">HDC18398</name>
</gene>
<name>Q6IIF9_DROME</name>